<keyword evidence="1" id="KW-0732">Signal</keyword>
<dbReference type="InterPro" id="IPR054337">
    <property type="entry name" value="Mtrc-MtrF-like_dom_II/IV"/>
</dbReference>
<feature type="domain" description="Outer membrane cytochrome MtrC/MtrF-like" evidence="2">
    <location>
        <begin position="228"/>
        <end position="382"/>
    </location>
</feature>
<dbReference type="Gene3D" id="1.10.720.180">
    <property type="match status" value="1"/>
</dbReference>
<evidence type="ECO:0000313" key="3">
    <source>
        <dbReference type="EMBL" id="MBR9729009.1"/>
    </source>
</evidence>
<evidence type="ECO:0000256" key="1">
    <source>
        <dbReference type="ARBA" id="ARBA00022729"/>
    </source>
</evidence>
<gene>
    <name evidence="3" type="ORF">G3R48_13600</name>
</gene>
<name>A0ABS5I4R1_9GAMM</name>
<dbReference type="NCBIfam" id="TIGR03507">
    <property type="entry name" value="decahem_SO1788"/>
    <property type="match status" value="1"/>
</dbReference>
<comment type="caution">
    <text evidence="3">The sequence shown here is derived from an EMBL/GenBank/DDBJ whole genome shotgun (WGS) entry which is preliminary data.</text>
</comment>
<dbReference type="EMBL" id="JAAIKR010000014">
    <property type="protein sequence ID" value="MBR9729009.1"/>
    <property type="molecule type" value="Genomic_DNA"/>
</dbReference>
<dbReference type="PANTHER" id="PTHR35038">
    <property type="entry name" value="DISSIMILATORY SULFITE REDUCTASE SIRA"/>
    <property type="match status" value="1"/>
</dbReference>
<keyword evidence="4" id="KW-1185">Reference proteome</keyword>
<dbReference type="SUPFAM" id="SSF48695">
    <property type="entry name" value="Multiheme cytochromes"/>
    <property type="match status" value="1"/>
</dbReference>
<proteinExistence type="predicted"/>
<dbReference type="PANTHER" id="PTHR35038:SF6">
    <property type="entry name" value="SURFACE LOCALIZED DECAHEME CYTOCHROME C LIPOPROTEIN"/>
    <property type="match status" value="1"/>
</dbReference>
<evidence type="ECO:0000313" key="4">
    <source>
        <dbReference type="Proteomes" id="UP000811844"/>
    </source>
</evidence>
<accession>A0ABS5I4R1</accession>
<evidence type="ECO:0000259" key="2">
    <source>
        <dbReference type="Pfam" id="PF22113"/>
    </source>
</evidence>
<feature type="domain" description="Outer membrane cytochrome MtrC/MtrF-like" evidence="2">
    <location>
        <begin position="556"/>
        <end position="764"/>
    </location>
</feature>
<dbReference type="PROSITE" id="PS51257">
    <property type="entry name" value="PROKAR_LIPOPROTEIN"/>
    <property type="match status" value="1"/>
</dbReference>
<sequence>MKTLNKTIMAVAVISAIGLVGCGDGKDGKDGLSAQSVAVTTGSQSGVTPQQIAAASTVNGIGDYQLHVDTAATHIVGNGDFSLTFSVTTKNPQGETVAYTGLKKIDLLASRQFEQDGKFVWNSSAEENGAGHNMSCSDTGKVTSRGKEKDACVLTESTTNPGTYTGKWTHDGIAPAMFTKGADTDLYRLAVISYGVKTADGQDLPIKVISTPVDFSPATPDKPTASMRASVSDQACANCHGSLKGFAKDDVRFGGVGHGYQKVENCIACHNTQIARGVNDPNEHHHQKAGESYNPNFNALIHTIHAAKNGFKNVGFPNEANNCTACHDNGDNWKQLPTQASCQSCHVSTDFSNGQHMGATSDSQCAACHGENRMKPVAVVHKVGQLAKLTDAVKFDVKTAKVTAAATAGKKTLTVTVATTFNGKAIDDSTNLSDYGVPKTDHALFIGHVGANGAALEGAEGAYTLTGEFIELSFDKDIKSQKAGVITLSKEFNDQALTGSVYVMSSMLMCGSEGKAVNCAATPHYVKFAANTPVKYFNLSDSKGVVNTLRIADEAKTTVSAAKCNSCHGSLKHAKEGHHGVSTLTQCAICHNSNANGSFDATVEYKTLDANGNVVVDADGKAVATKLDGVTFENRDLVTNVHRFHSGNWGLAGVSRTMKDGKRVLEGYPENIANCQACHKAGTKFFAADGGLVSGKRAIRVKTGFISPVAESCRSCHTSTSALAHFKSEGATLQDAPDSTANLPVESCSTCHATGRTYGIDKMHAQ</sequence>
<reference evidence="3 4" key="1">
    <citation type="submission" date="2020-02" db="EMBL/GenBank/DDBJ databases">
        <title>Shewanella WXL01 sp. nov., a marine bacterium isolated from green algae in Luhuitou Fringing Reef (Northern South China Sea).</title>
        <authorList>
            <person name="Wang X."/>
        </authorList>
    </citation>
    <scope>NUCLEOTIDE SEQUENCE [LARGE SCALE GENOMIC DNA]</scope>
    <source>
        <strain evidence="3 4">MCCC 1A01895</strain>
    </source>
</reference>
<protein>
    <submittedName>
        <fullName evidence="3">OmcA/MtrC family decaheme c-type cytochrome</fullName>
    </submittedName>
</protein>
<dbReference type="RefSeq" id="WP_153665202.1">
    <property type="nucleotide sequence ID" value="NZ_JAAIKR010000014.1"/>
</dbReference>
<organism evidence="3 4">
    <name type="scientific">Shewanella intestini</name>
    <dbReference type="NCBI Taxonomy" id="2017544"/>
    <lineage>
        <taxon>Bacteria</taxon>
        <taxon>Pseudomonadati</taxon>
        <taxon>Pseudomonadota</taxon>
        <taxon>Gammaproteobacteria</taxon>
        <taxon>Alteromonadales</taxon>
        <taxon>Shewanellaceae</taxon>
        <taxon>Shewanella</taxon>
    </lineage>
</organism>
<dbReference type="Pfam" id="PF22113">
    <property type="entry name" value="Mtrc-MtrF_II-IV_dom"/>
    <property type="match status" value="2"/>
</dbReference>
<dbReference type="InterPro" id="IPR036280">
    <property type="entry name" value="Multihaem_cyt_sf"/>
</dbReference>
<dbReference type="InterPro" id="IPR051829">
    <property type="entry name" value="Multiheme_Cytochr_ET"/>
</dbReference>
<dbReference type="Proteomes" id="UP000811844">
    <property type="component" value="Unassembled WGS sequence"/>
</dbReference>
<dbReference type="InterPro" id="IPR020014">
    <property type="entry name" value="Decahaem_cyt-c_OmcA/MtrC"/>
</dbReference>